<keyword evidence="4" id="KW-1185">Reference proteome</keyword>
<evidence type="ECO:0000313" key="4">
    <source>
        <dbReference type="Proteomes" id="UP000710815"/>
    </source>
</evidence>
<gene>
    <name evidence="3" type="ORF">JS533_013575</name>
</gene>
<dbReference type="EMBL" id="JAFEJT020000122">
    <property type="protein sequence ID" value="MCH9277274.1"/>
    <property type="molecule type" value="Genomic_DNA"/>
</dbReference>
<feature type="non-terminal residue" evidence="3">
    <location>
        <position position="627"/>
    </location>
</feature>
<evidence type="ECO:0000313" key="3">
    <source>
        <dbReference type="EMBL" id="MCH9277274.1"/>
    </source>
</evidence>
<protein>
    <submittedName>
        <fullName evidence="3">InlB B-repeat-containing protein</fullName>
    </submittedName>
</protein>
<proteinExistence type="predicted"/>
<dbReference type="Gene3D" id="2.60.40.4270">
    <property type="entry name" value="Listeria-Bacteroides repeat domain"/>
    <property type="match status" value="1"/>
</dbReference>
<feature type="signal peptide" evidence="2">
    <location>
        <begin position="1"/>
        <end position="33"/>
    </location>
</feature>
<accession>A0ABS9VYU1</accession>
<reference evidence="3 4" key="1">
    <citation type="journal article" date="2021" name="Environ. Microbiol.">
        <title>Genetic insights into the dark matter of the mammalian gut microbiota through targeted genome reconstruction.</title>
        <authorList>
            <person name="Lugli G.A."/>
            <person name="Alessandri G."/>
            <person name="Milani C."/>
            <person name="Viappiani A."/>
            <person name="Fontana F."/>
            <person name="Tarracchini C."/>
            <person name="Mancabelli L."/>
            <person name="Argentini C."/>
            <person name="Ruiz L."/>
            <person name="Margolles A."/>
            <person name="van Sinderen D."/>
            <person name="Turroni F."/>
            <person name="Ventura M."/>
        </authorList>
    </citation>
    <scope>NUCLEOTIDE SEQUENCE [LARGE SCALE GENOMIC DNA]</scope>
    <source>
        <strain evidence="3 4">MA1</strain>
    </source>
</reference>
<name>A0ABS9VYU1_9BIFI</name>
<evidence type="ECO:0000256" key="2">
    <source>
        <dbReference type="SAM" id="SignalP"/>
    </source>
</evidence>
<dbReference type="RefSeq" id="WP_241515348.1">
    <property type="nucleotide sequence ID" value="NZ_JAFEJT020000122.1"/>
</dbReference>
<comment type="subcellular location">
    <subcellularLocation>
        <location evidence="1">Cell envelope</location>
    </subcellularLocation>
</comment>
<dbReference type="InterPro" id="IPR013378">
    <property type="entry name" value="InlB-like_B-rpt"/>
</dbReference>
<comment type="caution">
    <text evidence="3">The sequence shown here is derived from an EMBL/GenBank/DDBJ whole genome shotgun (WGS) entry which is preliminary data.</text>
</comment>
<evidence type="ECO:0000256" key="1">
    <source>
        <dbReference type="ARBA" id="ARBA00004196"/>
    </source>
</evidence>
<keyword evidence="2" id="KW-0732">Signal</keyword>
<organism evidence="3 4">
    <name type="scientific">Bifidobacterium amazonense</name>
    <dbReference type="NCBI Taxonomy" id="2809027"/>
    <lineage>
        <taxon>Bacteria</taxon>
        <taxon>Bacillati</taxon>
        <taxon>Actinomycetota</taxon>
        <taxon>Actinomycetes</taxon>
        <taxon>Bifidobacteriales</taxon>
        <taxon>Bifidobacteriaceae</taxon>
        <taxon>Bifidobacterium</taxon>
    </lineage>
</organism>
<sequence>MTGNNKVWRAPLAGLASVAMLATMGVAAGTANADAAAGVDPYDYTVTLHVNAPSLTSGAKLTYGSQSGSSVTIKGSDLDNADGTKDSKFTDLYDSAAGYTITEPTVRPGDKDWTFTGWYTSPEYGSEKFDFKNTTVTKNIDLYAHWAESDQLVSLQFAKSSLYDNTKSAYYGQNFNINAAGSNSASTPLRFYWFASNAYVLNVAKQDKKIAAWELPADNAGDGYVVDTWKVGPTGQDLTDTVTLDQLTKDFTGKLSYQDTGEYDVTLDPEQGKQNATIVSYYDNKGFVYGPVDVKYGESVSTTPNTEKYGYLTATWEYNDYASGKPVTLTDSFKANDNYKNLKLTAAGSSTSVFPVTYYTEVAGTWDTVVATEYVAANASPKGSVTPSRSSDYTFRGWSTTPDYNAATVSLSSLKITKATPLYAQWSTNKVTVTFDYNYAGKTEPKSYQSGENYSFTAPTAKRDGYQFLGWYYANDSVDPETGASKSNSNPFASGAEFVKAFVKDDKGNLTKNVDWASDRDSTTGGISATGKWLKDYEATKISAGSKLQITKDGKLQYLYYYTVANPDAKNGVDTKSKWVYVPSTLYAAWGKLNGSDLHNQEQSGGYTLNDANEIVDSTNNYTKASK</sequence>
<dbReference type="InterPro" id="IPR042229">
    <property type="entry name" value="Listeria/Bacterioides_rpt_sf"/>
</dbReference>
<feature type="chain" id="PRO_5046819938" evidence="2">
    <location>
        <begin position="34"/>
        <end position="627"/>
    </location>
</feature>
<reference evidence="3 4" key="2">
    <citation type="journal article" date="2021" name="Syst. Appl. Microbiol.">
        <title>Phylogenetic classification of ten novel species belonging to the genus Bifidobacterium comprising B. phasiani sp. nov., B. pongonis sp. nov., B. saguinibicoloris sp. nov., B. colobi sp. nov., B. simiiventris sp. nov., B. santillanense sp. nov., B. miconis sp. nov., B. amazonense sp. nov., B. pluvialisilvae sp. nov., and B. miconisargentati sp. nov.</title>
        <authorList>
            <person name="Lugli G.A."/>
            <person name="Calvete-Torre I."/>
            <person name="Alessandri G."/>
            <person name="Milani C."/>
            <person name="Turroni F."/>
            <person name="Laiolo P."/>
            <person name="Ossiprandi M.C."/>
            <person name="Margolles A."/>
            <person name="Ruiz L."/>
            <person name="Ventura M."/>
        </authorList>
    </citation>
    <scope>NUCLEOTIDE SEQUENCE [LARGE SCALE GENOMIC DNA]</scope>
    <source>
        <strain evidence="3 4">MA1</strain>
    </source>
</reference>
<dbReference type="Proteomes" id="UP000710815">
    <property type="component" value="Unassembled WGS sequence"/>
</dbReference>
<dbReference type="Pfam" id="PF09479">
    <property type="entry name" value="Flg_new"/>
    <property type="match status" value="3"/>
</dbReference>